<organism evidence="2 3">
    <name type="scientific">Reticulibacter mediterranei</name>
    <dbReference type="NCBI Taxonomy" id="2778369"/>
    <lineage>
        <taxon>Bacteria</taxon>
        <taxon>Bacillati</taxon>
        <taxon>Chloroflexota</taxon>
        <taxon>Ktedonobacteria</taxon>
        <taxon>Ktedonobacterales</taxon>
        <taxon>Reticulibacteraceae</taxon>
        <taxon>Reticulibacter</taxon>
    </lineage>
</organism>
<keyword evidence="1" id="KW-0472">Membrane</keyword>
<evidence type="ECO:0000313" key="3">
    <source>
        <dbReference type="Proteomes" id="UP000597444"/>
    </source>
</evidence>
<proteinExistence type="predicted"/>
<dbReference type="AlphaFoldDB" id="A0A8J3N1S0"/>
<accession>A0A8J3N1S0</accession>
<feature type="transmembrane region" description="Helical" evidence="1">
    <location>
        <begin position="67"/>
        <end position="89"/>
    </location>
</feature>
<keyword evidence="1" id="KW-1133">Transmembrane helix</keyword>
<comment type="caution">
    <text evidence="2">The sequence shown here is derived from an EMBL/GenBank/DDBJ whole genome shotgun (WGS) entry which is preliminary data.</text>
</comment>
<name>A0A8J3N1S0_9CHLR</name>
<dbReference type="Proteomes" id="UP000597444">
    <property type="component" value="Unassembled WGS sequence"/>
</dbReference>
<protein>
    <submittedName>
        <fullName evidence="2">Uncharacterized protein</fullName>
    </submittedName>
</protein>
<sequence>MDQFASILSHLSLQNIVEIATIIGAIGPLLTQGNGVKNDTRVIIRYVSNDFDVTSEQLNNSGCVFRAFLYIAIMVCSVGLVISLLHAPFAQALFPPPSSTQQAQTLVQTFFDDINNKDYQSAYYLTKDGFSRSYDEFADGYSLTEYNEISFEKVEKLADNTVRVVIVIKATEKLLIGTGSVTSYYRSTYITGLDHGRYVILRGTAVKISKP</sequence>
<keyword evidence="1" id="KW-0812">Transmembrane</keyword>
<gene>
    <name evidence="2" type="ORF">KSF_054720</name>
</gene>
<reference evidence="2" key="1">
    <citation type="submission" date="2020-10" db="EMBL/GenBank/DDBJ databases">
        <title>Taxonomic study of unclassified bacteria belonging to the class Ktedonobacteria.</title>
        <authorList>
            <person name="Yabe S."/>
            <person name="Wang C.M."/>
            <person name="Zheng Y."/>
            <person name="Sakai Y."/>
            <person name="Cavaletti L."/>
            <person name="Monciardini P."/>
            <person name="Donadio S."/>
        </authorList>
    </citation>
    <scope>NUCLEOTIDE SEQUENCE</scope>
    <source>
        <strain evidence="2">ID150040</strain>
    </source>
</reference>
<evidence type="ECO:0000313" key="2">
    <source>
        <dbReference type="EMBL" id="GHO95424.1"/>
    </source>
</evidence>
<dbReference type="EMBL" id="BNJK01000001">
    <property type="protein sequence ID" value="GHO95424.1"/>
    <property type="molecule type" value="Genomic_DNA"/>
</dbReference>
<evidence type="ECO:0000256" key="1">
    <source>
        <dbReference type="SAM" id="Phobius"/>
    </source>
</evidence>
<keyword evidence="3" id="KW-1185">Reference proteome</keyword>
<dbReference type="RefSeq" id="WP_220206098.1">
    <property type="nucleotide sequence ID" value="NZ_BNJK01000001.1"/>
</dbReference>